<dbReference type="GO" id="GO:0043130">
    <property type="term" value="F:ubiquitin binding"/>
    <property type="evidence" value="ECO:0007669"/>
    <property type="project" value="InterPro"/>
</dbReference>
<organism evidence="2 3">
    <name type="scientific">Entamoeba histolytica</name>
    <dbReference type="NCBI Taxonomy" id="5759"/>
    <lineage>
        <taxon>Eukaryota</taxon>
        <taxon>Amoebozoa</taxon>
        <taxon>Evosea</taxon>
        <taxon>Archamoebae</taxon>
        <taxon>Mastigamoebida</taxon>
        <taxon>Entamoebidae</taxon>
        <taxon>Entamoeba</taxon>
    </lineage>
</organism>
<dbReference type="VEuPathDB" id="AmoebaDB:EHI8A_146890"/>
<comment type="caution">
    <text evidence="2">The sequence shown here is derived from an EMBL/GenBank/DDBJ whole genome shotgun (WGS) entry which is preliminary data.</text>
</comment>
<dbReference type="AlphaFoldDB" id="A0A5K1U262"/>
<accession>A0A5K1U262</accession>
<feature type="domain" description="VHS" evidence="1">
    <location>
        <begin position="1"/>
        <end position="141"/>
    </location>
</feature>
<proteinExistence type="predicted"/>
<dbReference type="OMA" id="CIVKYKV"/>
<evidence type="ECO:0000313" key="2">
    <source>
        <dbReference type="EMBL" id="GAT91997.1"/>
    </source>
</evidence>
<dbReference type="InterPro" id="IPR008942">
    <property type="entry name" value="ENTH_VHS"/>
</dbReference>
<evidence type="ECO:0000313" key="3">
    <source>
        <dbReference type="Proteomes" id="UP000078387"/>
    </source>
</evidence>
<evidence type="ECO:0000259" key="1">
    <source>
        <dbReference type="PROSITE" id="PS50179"/>
    </source>
</evidence>
<dbReference type="Gene3D" id="1.25.40.90">
    <property type="match status" value="1"/>
</dbReference>
<reference evidence="2 3" key="1">
    <citation type="submission" date="2016-05" db="EMBL/GenBank/DDBJ databases">
        <title>First whole genome sequencing of Entamoeba histolytica HM1:IMSS-clone-6.</title>
        <authorList>
            <person name="Mukherjee Avik.K."/>
            <person name="Izumyama S."/>
            <person name="Nakada-Tsukui K."/>
            <person name="Nozaki T."/>
        </authorList>
    </citation>
    <scope>NUCLEOTIDE SEQUENCE [LARGE SCALE GENOMIC DNA]</scope>
    <source>
        <strain evidence="2 3">HM1:IMSS clone 6</strain>
    </source>
</reference>
<dbReference type="VEuPathDB" id="AmoebaDB:EHI_050680"/>
<dbReference type="EMBL" id="BDEQ01000001">
    <property type="protein sequence ID" value="GAT91997.1"/>
    <property type="molecule type" value="Genomic_DNA"/>
</dbReference>
<dbReference type="PROSITE" id="PS50179">
    <property type="entry name" value="VHS"/>
    <property type="match status" value="1"/>
</dbReference>
<gene>
    <name evidence="2" type="ORF">CL6EHI_050680</name>
</gene>
<dbReference type="InterPro" id="IPR002014">
    <property type="entry name" value="VHS_dom"/>
</dbReference>
<name>A0A5K1U262_ENTHI</name>
<dbReference type="VEuPathDB" id="AmoebaDB:EHI5A_029320"/>
<dbReference type="VEuPathDB" id="AmoebaDB:KM1_035340"/>
<dbReference type="VEuPathDB" id="AmoebaDB:EHI7A_015810"/>
<dbReference type="SUPFAM" id="SSF48464">
    <property type="entry name" value="ENTH/VHS domain"/>
    <property type="match status" value="1"/>
</dbReference>
<protein>
    <recommendedName>
        <fullName evidence="1">VHS domain-containing protein</fullName>
    </recommendedName>
</protein>
<sequence>MSISLSDIVNYSVHESQCPPLEEQMRSVSYVISKVPGAPRALRIQLVNKFKSYFNKIISENEVLNCLYLTQYVVKRQSSFRAQVADIDFIASIEILGKRKNQRIQKQIREMLEEWSDEYPNELREYNVLYLKYVNEGIITISSHKPKKFYDLPSEITSLIPSMEHFTRKIQEYLEDNQRHNLQKLYEHSSKLNSKIQSCIVKYKANDNYDQKQIDEVDIVSRKFNDLVLLLADKINKSNMTQTTICTTLFTNPIEDHKIIPIQQKSHVLTPKYSLQLQPPPSKLMSSKQRKVKTPCSHLIFSYQNNALYGKTSGINSFDDQSWDFDNSTETPLEINSSERIVQSSNVFEEMDFDEQSSLL</sequence>
<dbReference type="GO" id="GO:0035091">
    <property type="term" value="F:phosphatidylinositol binding"/>
    <property type="evidence" value="ECO:0007669"/>
    <property type="project" value="InterPro"/>
</dbReference>
<dbReference type="Proteomes" id="UP000078387">
    <property type="component" value="Unassembled WGS sequence"/>
</dbReference>